<evidence type="ECO:0000256" key="2">
    <source>
        <dbReference type="ARBA" id="ARBA00004123"/>
    </source>
</evidence>
<keyword evidence="10" id="KW-0804">Transcription</keyword>
<evidence type="ECO:0000256" key="9">
    <source>
        <dbReference type="ARBA" id="ARBA00023125"/>
    </source>
</evidence>
<comment type="subcellular location">
    <subcellularLocation>
        <location evidence="2">Nucleus</location>
    </subcellularLocation>
</comment>
<accession>A0A167SCN8</accession>
<dbReference type="PANTHER" id="PTHR14003">
    <property type="entry name" value="TRANSCRIPTIONAL REPRESSOR PROTEIN YY"/>
    <property type="match status" value="1"/>
</dbReference>
<dbReference type="Proteomes" id="UP000076738">
    <property type="component" value="Unassembled WGS sequence"/>
</dbReference>
<evidence type="ECO:0000256" key="6">
    <source>
        <dbReference type="ARBA" id="ARBA00022771"/>
    </source>
</evidence>
<dbReference type="Pfam" id="PF00096">
    <property type="entry name" value="zf-C2H2"/>
    <property type="match status" value="1"/>
</dbReference>
<keyword evidence="4" id="KW-0479">Metal-binding</keyword>
<feature type="region of interest" description="Disordered" evidence="13">
    <location>
        <begin position="30"/>
        <end position="50"/>
    </location>
</feature>
<evidence type="ECO:0000256" key="10">
    <source>
        <dbReference type="ARBA" id="ARBA00023163"/>
    </source>
</evidence>
<keyword evidence="16" id="KW-1185">Reference proteome</keyword>
<keyword evidence="7" id="KW-0862">Zinc</keyword>
<evidence type="ECO:0000256" key="11">
    <source>
        <dbReference type="ARBA" id="ARBA00023242"/>
    </source>
</evidence>
<evidence type="ECO:0000256" key="1">
    <source>
        <dbReference type="ARBA" id="ARBA00003767"/>
    </source>
</evidence>
<reference evidence="15 16" key="1">
    <citation type="journal article" date="2016" name="Mol. Biol. Evol.">
        <title>Comparative Genomics of Early-Diverging Mushroom-Forming Fungi Provides Insights into the Origins of Lignocellulose Decay Capabilities.</title>
        <authorList>
            <person name="Nagy L.G."/>
            <person name="Riley R."/>
            <person name="Tritt A."/>
            <person name="Adam C."/>
            <person name="Daum C."/>
            <person name="Floudas D."/>
            <person name="Sun H."/>
            <person name="Yadav J.S."/>
            <person name="Pangilinan J."/>
            <person name="Larsson K.H."/>
            <person name="Matsuura K."/>
            <person name="Barry K."/>
            <person name="Labutti K."/>
            <person name="Kuo R."/>
            <person name="Ohm R.A."/>
            <person name="Bhattacharya S.S."/>
            <person name="Shirouzu T."/>
            <person name="Yoshinaga Y."/>
            <person name="Martin F.M."/>
            <person name="Grigoriev I.V."/>
            <person name="Hibbett D.S."/>
        </authorList>
    </citation>
    <scope>NUCLEOTIDE SEQUENCE [LARGE SCALE GENOMIC DNA]</scope>
    <source>
        <strain evidence="15 16">TUFC12733</strain>
    </source>
</reference>
<dbReference type="InterPro" id="IPR036236">
    <property type="entry name" value="Znf_C2H2_sf"/>
</dbReference>
<evidence type="ECO:0000313" key="16">
    <source>
        <dbReference type="Proteomes" id="UP000076738"/>
    </source>
</evidence>
<dbReference type="STRING" id="1330018.A0A167SCN8"/>
<feature type="domain" description="C2H2-type" evidence="14">
    <location>
        <begin position="53"/>
        <end position="80"/>
    </location>
</feature>
<proteinExistence type="inferred from homology"/>
<keyword evidence="8" id="KW-0805">Transcription regulation</keyword>
<dbReference type="PROSITE" id="PS50157">
    <property type="entry name" value="ZINC_FINGER_C2H2_2"/>
    <property type="match status" value="1"/>
</dbReference>
<keyword evidence="5" id="KW-0677">Repeat</keyword>
<comment type="similarity">
    <text evidence="3">Belongs to the krueppel C2H2-type zinc-finger protein family.</text>
</comment>
<evidence type="ECO:0000256" key="3">
    <source>
        <dbReference type="ARBA" id="ARBA00006991"/>
    </source>
</evidence>
<organism evidence="15 16">
    <name type="scientific">Calocera viscosa (strain TUFC12733)</name>
    <dbReference type="NCBI Taxonomy" id="1330018"/>
    <lineage>
        <taxon>Eukaryota</taxon>
        <taxon>Fungi</taxon>
        <taxon>Dikarya</taxon>
        <taxon>Basidiomycota</taxon>
        <taxon>Agaricomycotina</taxon>
        <taxon>Dacrymycetes</taxon>
        <taxon>Dacrymycetales</taxon>
        <taxon>Dacrymycetaceae</taxon>
        <taxon>Calocera</taxon>
    </lineage>
</organism>
<dbReference type="GO" id="GO:0000785">
    <property type="term" value="C:chromatin"/>
    <property type="evidence" value="ECO:0007669"/>
    <property type="project" value="TreeGrafter"/>
</dbReference>
<dbReference type="PANTHER" id="PTHR14003:SF19">
    <property type="entry name" value="YY2 TRANSCRIPTION FACTOR"/>
    <property type="match status" value="1"/>
</dbReference>
<evidence type="ECO:0000256" key="7">
    <source>
        <dbReference type="ARBA" id="ARBA00022833"/>
    </source>
</evidence>
<keyword evidence="6 12" id="KW-0863">Zinc-finger</keyword>
<dbReference type="AlphaFoldDB" id="A0A167SCN8"/>
<sequence length="101" mass="11380">MSPPPFLARSASGQRVSLLNDVDISPMDIMHPTANLATPPSVQRPSRAGKKEYRCRECNRTFTTSGHLSRHTRVHTGERNHICPFPDCHKSCSRQDNLLQQ</sequence>
<dbReference type="GO" id="GO:0005667">
    <property type="term" value="C:transcription regulator complex"/>
    <property type="evidence" value="ECO:0007669"/>
    <property type="project" value="TreeGrafter"/>
</dbReference>
<dbReference type="GO" id="GO:0000978">
    <property type="term" value="F:RNA polymerase II cis-regulatory region sequence-specific DNA binding"/>
    <property type="evidence" value="ECO:0007669"/>
    <property type="project" value="TreeGrafter"/>
</dbReference>
<evidence type="ECO:0000256" key="13">
    <source>
        <dbReference type="SAM" id="MobiDB-lite"/>
    </source>
</evidence>
<dbReference type="FunFam" id="3.30.160.60:FF:000771">
    <property type="entry name" value="zinc finger protein 648"/>
    <property type="match status" value="1"/>
</dbReference>
<evidence type="ECO:0000256" key="4">
    <source>
        <dbReference type="ARBA" id="ARBA00022723"/>
    </source>
</evidence>
<feature type="compositionally biased region" description="Polar residues" evidence="13">
    <location>
        <begin position="35"/>
        <end position="44"/>
    </location>
</feature>
<evidence type="ECO:0000256" key="12">
    <source>
        <dbReference type="PROSITE-ProRule" id="PRU00042"/>
    </source>
</evidence>
<evidence type="ECO:0000259" key="14">
    <source>
        <dbReference type="PROSITE" id="PS50157"/>
    </source>
</evidence>
<dbReference type="Gene3D" id="3.30.160.60">
    <property type="entry name" value="Classic Zinc Finger"/>
    <property type="match status" value="2"/>
</dbReference>
<dbReference type="EMBL" id="KV417266">
    <property type="protein sequence ID" value="KZP01787.1"/>
    <property type="molecule type" value="Genomic_DNA"/>
</dbReference>
<evidence type="ECO:0000313" key="15">
    <source>
        <dbReference type="EMBL" id="KZP01787.1"/>
    </source>
</evidence>
<evidence type="ECO:0000256" key="5">
    <source>
        <dbReference type="ARBA" id="ARBA00022737"/>
    </source>
</evidence>
<name>A0A167SCN8_CALVF</name>
<dbReference type="InterPro" id="IPR013087">
    <property type="entry name" value="Znf_C2H2_type"/>
</dbReference>
<keyword evidence="11" id="KW-0539">Nucleus</keyword>
<keyword evidence="9" id="KW-0238">DNA-binding</keyword>
<dbReference type="GO" id="GO:0031519">
    <property type="term" value="C:PcG protein complex"/>
    <property type="evidence" value="ECO:0007669"/>
    <property type="project" value="TreeGrafter"/>
</dbReference>
<dbReference type="SMART" id="SM00355">
    <property type="entry name" value="ZnF_C2H2"/>
    <property type="match status" value="1"/>
</dbReference>
<protein>
    <recommendedName>
        <fullName evidence="14">C2H2-type domain-containing protein</fullName>
    </recommendedName>
</protein>
<evidence type="ECO:0000256" key="8">
    <source>
        <dbReference type="ARBA" id="ARBA00023015"/>
    </source>
</evidence>
<dbReference type="SUPFAM" id="SSF57667">
    <property type="entry name" value="beta-beta-alpha zinc fingers"/>
    <property type="match status" value="1"/>
</dbReference>
<gene>
    <name evidence="15" type="ORF">CALVIDRAFT_552087</name>
</gene>
<comment type="function">
    <text evidence="1">May be involved in transcriptional regulation.</text>
</comment>
<dbReference type="GO" id="GO:0000981">
    <property type="term" value="F:DNA-binding transcription factor activity, RNA polymerase II-specific"/>
    <property type="evidence" value="ECO:0007669"/>
    <property type="project" value="TreeGrafter"/>
</dbReference>
<dbReference type="GO" id="GO:0008270">
    <property type="term" value="F:zinc ion binding"/>
    <property type="evidence" value="ECO:0007669"/>
    <property type="project" value="UniProtKB-KW"/>
</dbReference>
<dbReference type="PROSITE" id="PS00028">
    <property type="entry name" value="ZINC_FINGER_C2H2_1"/>
    <property type="match status" value="1"/>
</dbReference>
<dbReference type="OrthoDB" id="654211at2759"/>